<proteinExistence type="predicted"/>
<protein>
    <submittedName>
        <fullName evidence="1">Uncharacterized protein</fullName>
    </submittedName>
</protein>
<dbReference type="EMBL" id="HBUF01269321">
    <property type="protein sequence ID" value="CAG6684807.1"/>
    <property type="molecule type" value="Transcribed_RNA"/>
</dbReference>
<evidence type="ECO:0000313" key="1">
    <source>
        <dbReference type="EMBL" id="CAG6636014.1"/>
    </source>
</evidence>
<dbReference type="EMBL" id="HBUF01092349">
    <property type="protein sequence ID" value="CAG6636014.1"/>
    <property type="molecule type" value="Transcribed_RNA"/>
</dbReference>
<organism evidence="1">
    <name type="scientific">Cacopsylla melanoneura</name>
    <dbReference type="NCBI Taxonomy" id="428564"/>
    <lineage>
        <taxon>Eukaryota</taxon>
        <taxon>Metazoa</taxon>
        <taxon>Ecdysozoa</taxon>
        <taxon>Arthropoda</taxon>
        <taxon>Hexapoda</taxon>
        <taxon>Insecta</taxon>
        <taxon>Pterygota</taxon>
        <taxon>Neoptera</taxon>
        <taxon>Paraneoptera</taxon>
        <taxon>Hemiptera</taxon>
        <taxon>Sternorrhyncha</taxon>
        <taxon>Psylloidea</taxon>
        <taxon>Psyllidae</taxon>
        <taxon>Psyllinae</taxon>
        <taxon>Cacopsylla</taxon>
    </lineage>
</organism>
<name>A0A8D8QRG6_9HEMI</name>
<reference evidence="1" key="1">
    <citation type="submission" date="2021-05" db="EMBL/GenBank/DDBJ databases">
        <authorList>
            <person name="Alioto T."/>
            <person name="Alioto T."/>
            <person name="Gomez Garrido J."/>
        </authorList>
    </citation>
    <scope>NUCLEOTIDE SEQUENCE</scope>
</reference>
<accession>A0A8D8QRG6</accession>
<dbReference type="AlphaFoldDB" id="A0A8D8QRG6"/>
<sequence length="118" mass="13765">MQTIRPRILLVWLSRNFAQAKQSVILERLSLMEEEINLQIICILANSRYLLEKNLYCLCLVPDLDALNSKSSRNQTKWTFGLVSYIRSFWTCKHIAHWRYTGKLVLSTSGEDHGTTYV</sequence>